<dbReference type="AlphaFoldDB" id="A0A2T2WY42"/>
<dbReference type="CDD" id="cd00093">
    <property type="entry name" value="HTH_XRE"/>
    <property type="match status" value="1"/>
</dbReference>
<dbReference type="Pfam" id="PF01381">
    <property type="entry name" value="HTH_3"/>
    <property type="match status" value="1"/>
</dbReference>
<dbReference type="InterPro" id="IPR010982">
    <property type="entry name" value="Lambda_DNA-bd_dom_sf"/>
</dbReference>
<dbReference type="PROSITE" id="PS50943">
    <property type="entry name" value="HTH_CROC1"/>
    <property type="match status" value="1"/>
</dbReference>
<comment type="caution">
    <text evidence="2">The sequence shown here is derived from an EMBL/GenBank/DDBJ whole genome shotgun (WGS) entry which is preliminary data.</text>
</comment>
<feature type="domain" description="HTH cro/C1-type" evidence="1">
    <location>
        <begin position="11"/>
        <end position="41"/>
    </location>
</feature>
<proteinExistence type="predicted"/>
<sequence>MLSEPKPGYTVKLLRLHYGFSQEQLATQLGVSRMTVSHAESVGETSWPSSTELIHNLLTVCPPFVTLTPLQTNALERYLVILLHPNACQRNPLAPPVQTWIQLTRTPLSISDQETLLTTLGVRHQELLEDKDGTIRPGFVTAAAWFVLALADLIPLPSASDWGSRCAAFREYMTAHPVTASDLPVPSHVRRKPWSHGRMPPASHAVAETASALTPDVVVHLARLWDQLSPSNRALWVTIGERLVNDETPQDARAQKILQLLAK</sequence>
<name>A0A2T2WY42_SULTH</name>
<dbReference type="InterPro" id="IPR001387">
    <property type="entry name" value="Cro/C1-type_HTH"/>
</dbReference>
<accession>A0A2T2WY42</accession>
<dbReference type="EMBL" id="PXYX01000015">
    <property type="protein sequence ID" value="PSR27155.1"/>
    <property type="molecule type" value="Genomic_DNA"/>
</dbReference>
<dbReference type="Proteomes" id="UP000242705">
    <property type="component" value="Unassembled WGS sequence"/>
</dbReference>
<dbReference type="Gene3D" id="1.10.260.40">
    <property type="entry name" value="lambda repressor-like DNA-binding domains"/>
    <property type="match status" value="1"/>
</dbReference>
<evidence type="ECO:0000259" key="1">
    <source>
        <dbReference type="PROSITE" id="PS50943"/>
    </source>
</evidence>
<gene>
    <name evidence="2" type="ORF">C7B47_08795</name>
</gene>
<organism evidence="2 3">
    <name type="scientific">Sulfobacillus thermosulfidooxidans</name>
    <dbReference type="NCBI Taxonomy" id="28034"/>
    <lineage>
        <taxon>Bacteria</taxon>
        <taxon>Bacillati</taxon>
        <taxon>Bacillota</taxon>
        <taxon>Clostridia</taxon>
        <taxon>Eubacteriales</taxon>
        <taxon>Clostridiales Family XVII. Incertae Sedis</taxon>
        <taxon>Sulfobacillus</taxon>
    </lineage>
</organism>
<dbReference type="GO" id="GO:0003677">
    <property type="term" value="F:DNA binding"/>
    <property type="evidence" value="ECO:0007669"/>
    <property type="project" value="InterPro"/>
</dbReference>
<protein>
    <recommendedName>
        <fullName evidence="1">HTH cro/C1-type domain-containing protein</fullName>
    </recommendedName>
</protein>
<evidence type="ECO:0000313" key="2">
    <source>
        <dbReference type="EMBL" id="PSR27155.1"/>
    </source>
</evidence>
<evidence type="ECO:0000313" key="3">
    <source>
        <dbReference type="Proteomes" id="UP000242705"/>
    </source>
</evidence>
<reference evidence="2 3" key="1">
    <citation type="journal article" date="2014" name="BMC Genomics">
        <title>Comparison of environmental and isolate Sulfobacillus genomes reveals diverse carbon, sulfur, nitrogen, and hydrogen metabolisms.</title>
        <authorList>
            <person name="Justice N.B."/>
            <person name="Norman A."/>
            <person name="Brown C.T."/>
            <person name="Singh A."/>
            <person name="Thomas B.C."/>
            <person name="Banfield J.F."/>
        </authorList>
    </citation>
    <scope>NUCLEOTIDE SEQUENCE [LARGE SCALE GENOMIC DNA]</scope>
    <source>
        <strain evidence="2">AMDSBA5</strain>
    </source>
</reference>
<dbReference type="SUPFAM" id="SSF47413">
    <property type="entry name" value="lambda repressor-like DNA-binding domains"/>
    <property type="match status" value="1"/>
</dbReference>